<protein>
    <recommendedName>
        <fullName evidence="3">DUF2141 domain-containing protein</fullName>
    </recommendedName>
</protein>
<keyword evidence="2" id="KW-1185">Reference proteome</keyword>
<dbReference type="Proteomes" id="UP000094487">
    <property type="component" value="Unassembled WGS sequence"/>
</dbReference>
<dbReference type="InterPro" id="IPR018673">
    <property type="entry name" value="DUF2141"/>
</dbReference>
<organism evidence="1 2">
    <name type="scientific">Sphingomonas turrisvirgatae</name>
    <dbReference type="NCBI Taxonomy" id="1888892"/>
    <lineage>
        <taxon>Bacteria</taxon>
        <taxon>Pseudomonadati</taxon>
        <taxon>Pseudomonadota</taxon>
        <taxon>Alphaproteobacteria</taxon>
        <taxon>Sphingomonadales</taxon>
        <taxon>Sphingomonadaceae</taxon>
        <taxon>Sphingomonas</taxon>
    </lineage>
</organism>
<dbReference type="Pfam" id="PF09912">
    <property type="entry name" value="DUF2141"/>
    <property type="match status" value="1"/>
</dbReference>
<proteinExistence type="predicted"/>
<dbReference type="OrthoDB" id="7449018at2"/>
<dbReference type="EMBL" id="MDDS01000086">
    <property type="protein sequence ID" value="ODP36099.1"/>
    <property type="molecule type" value="Genomic_DNA"/>
</dbReference>
<accession>A0A1E3LQQ0</accession>
<dbReference type="STRING" id="1888892.BFL28_08180"/>
<reference evidence="1 2" key="1">
    <citation type="submission" date="2016-08" db="EMBL/GenBank/DDBJ databases">
        <title>Draft genome of the agarase producing Sphingomonas sp. MCT13.</title>
        <authorList>
            <person name="D'Andrea M.M."/>
            <person name="Rossolini G.M."/>
            <person name="Thaller M.C."/>
        </authorList>
    </citation>
    <scope>NUCLEOTIDE SEQUENCE [LARGE SCALE GENOMIC DNA]</scope>
    <source>
        <strain evidence="1 2">MCT13</strain>
    </source>
</reference>
<dbReference type="AlphaFoldDB" id="A0A1E3LQQ0"/>
<name>A0A1E3LQQ0_9SPHN</name>
<gene>
    <name evidence="1" type="ORF">BFL28_08180</name>
</gene>
<evidence type="ECO:0000313" key="1">
    <source>
        <dbReference type="EMBL" id="ODP36099.1"/>
    </source>
</evidence>
<sequence>MPLVVLVATPAAAQPVLGKDAEACARGEPSIRVTATGLRDRTGRMKLELFPASAEDFLKDDTLLKREGKLFRRVWARTPREGPVSICIRVPARGRYAILVTHDRDGRNKFNFFQDGAGFPTNRRIGRSWPLLSDGEVNVGGGVTMVTLRMQYLRGVSGFAPLDTLN</sequence>
<evidence type="ECO:0008006" key="3">
    <source>
        <dbReference type="Google" id="ProtNLM"/>
    </source>
</evidence>
<evidence type="ECO:0000313" key="2">
    <source>
        <dbReference type="Proteomes" id="UP000094487"/>
    </source>
</evidence>
<comment type="caution">
    <text evidence="1">The sequence shown here is derived from an EMBL/GenBank/DDBJ whole genome shotgun (WGS) entry which is preliminary data.</text>
</comment>